<feature type="region of interest" description="Disordered" evidence="1">
    <location>
        <begin position="28"/>
        <end position="97"/>
    </location>
</feature>
<dbReference type="EMBL" id="JAAZHI010000254">
    <property type="protein sequence ID" value="NLA57192.1"/>
    <property type="molecule type" value="Genomic_DNA"/>
</dbReference>
<protein>
    <recommendedName>
        <fullName evidence="5">Secreted or membrane protein</fullName>
    </recommendedName>
</protein>
<evidence type="ECO:0000313" key="4">
    <source>
        <dbReference type="Proteomes" id="UP000557899"/>
    </source>
</evidence>
<feature type="compositionally biased region" description="Basic and acidic residues" evidence="1">
    <location>
        <begin position="351"/>
        <end position="366"/>
    </location>
</feature>
<keyword evidence="2" id="KW-0732">Signal</keyword>
<dbReference type="InterPro" id="IPR049726">
    <property type="entry name" value="TtfA-like_core"/>
</dbReference>
<reference evidence="3 4" key="1">
    <citation type="journal article" date="2020" name="Biotechnol. Biofuels">
        <title>New insights from the biogas microbiome by comprehensive genome-resolved metagenomics of nearly 1600 species originating from multiple anaerobic digesters.</title>
        <authorList>
            <person name="Campanaro S."/>
            <person name="Treu L."/>
            <person name="Rodriguez-R L.M."/>
            <person name="Kovalovszki A."/>
            <person name="Ziels R.M."/>
            <person name="Maus I."/>
            <person name="Zhu X."/>
            <person name="Kougias P.G."/>
            <person name="Basile A."/>
            <person name="Luo G."/>
            <person name="Schluter A."/>
            <person name="Konstantinidis K.T."/>
            <person name="Angelidaki I."/>
        </authorList>
    </citation>
    <scope>NUCLEOTIDE SEQUENCE [LARGE SCALE GENOMIC DNA]</scope>
    <source>
        <strain evidence="3">AS15tlH2ME_198</strain>
    </source>
</reference>
<sequence>MSTIAFALAALAAGAAAVLWRVDARQRVAPAPEQGEEQAVQTEQTVTEGRAPEDTDLPPPPEETDAPEPEPEAEDPDPVPEPAPAPAPERRHGLSLPGALRRERRAWAEEKGYGFARTDDWLNDEWARGAAASGAVARDIVSGRAYGHEMLLMDLGGVNVMAMRRGAGSDVVIDARRIAALEQESSDDLIEAFTVGDFRILATDTGVAERLVDERFTTAFEVFPDVVTAVWIESDWVLAQTAKGSHRGDWEQMLAPLAMLSDVARALPPKATASQTLLLDDLDPTRQMPEPPQPGFGVLAVAREGVDAGERPLVQRPEEPLDLPSRRQAVARGVVEPRDIGADEVEAIADGVEKPEEEPRGARMPRDLSGGSSLFDD</sequence>
<proteinExistence type="predicted"/>
<gene>
    <name evidence="3" type="ORF">GX859_13045</name>
</gene>
<evidence type="ECO:0000256" key="2">
    <source>
        <dbReference type="SAM" id="SignalP"/>
    </source>
</evidence>
<organism evidence="3 4">
    <name type="scientific">Corynebacterium humireducens</name>
    <dbReference type="NCBI Taxonomy" id="1223514"/>
    <lineage>
        <taxon>Bacteria</taxon>
        <taxon>Bacillati</taxon>
        <taxon>Actinomycetota</taxon>
        <taxon>Actinomycetes</taxon>
        <taxon>Mycobacteriales</taxon>
        <taxon>Corynebacteriaceae</taxon>
        <taxon>Corynebacterium</taxon>
    </lineage>
</organism>
<evidence type="ECO:0008006" key="5">
    <source>
        <dbReference type="Google" id="ProtNLM"/>
    </source>
</evidence>
<feature type="chain" id="PRO_5039456899" description="Secreted or membrane protein" evidence="2">
    <location>
        <begin position="18"/>
        <end position="377"/>
    </location>
</feature>
<dbReference type="CDD" id="cd21904">
    <property type="entry name" value="TtfA-like"/>
    <property type="match status" value="1"/>
</dbReference>
<dbReference type="Proteomes" id="UP000557899">
    <property type="component" value="Unassembled WGS sequence"/>
</dbReference>
<comment type="caution">
    <text evidence="3">The sequence shown here is derived from an EMBL/GenBank/DDBJ whole genome shotgun (WGS) entry which is preliminary data.</text>
</comment>
<name>A0A7X6PQD4_9CORY</name>
<feature type="signal peptide" evidence="2">
    <location>
        <begin position="1"/>
        <end position="17"/>
    </location>
</feature>
<evidence type="ECO:0000256" key="1">
    <source>
        <dbReference type="SAM" id="MobiDB-lite"/>
    </source>
</evidence>
<accession>A0A7X6PQD4</accession>
<feature type="region of interest" description="Disordered" evidence="1">
    <location>
        <begin position="310"/>
        <end position="377"/>
    </location>
</feature>
<dbReference type="AlphaFoldDB" id="A0A7X6PQD4"/>
<evidence type="ECO:0000313" key="3">
    <source>
        <dbReference type="EMBL" id="NLA57192.1"/>
    </source>
</evidence>
<feature type="compositionally biased region" description="Acidic residues" evidence="1">
    <location>
        <begin position="62"/>
        <end position="78"/>
    </location>
</feature>